<name>A0A8J7YQW5_9ARCH</name>
<evidence type="ECO:0000313" key="4">
    <source>
        <dbReference type="Proteomes" id="UP000768163"/>
    </source>
</evidence>
<sequence length="187" mass="20575">MKKSIKTIGLFAMILIVIVGFGFIVSSGSAQNDLKDKSQNAPEKSMDVPPGLEKHLVGPYLFTPYGPVKIAGVPEPPPKKLTNLKDGKGDLKVKGMQVSSDKVKQHISKKYGESGENIEISTDGDKKIKVINKKKDKMYILYLNENGEVRSSLFTSAPKEQKVKEVKPKPDLDIPIEQPRNGGDQNE</sequence>
<dbReference type="Proteomes" id="UP000768163">
    <property type="component" value="Unassembled WGS sequence"/>
</dbReference>
<reference evidence="2" key="1">
    <citation type="submission" date="2019-11" db="EMBL/GenBank/DDBJ databases">
        <title>Lipid analysis of CO2-rich subsurface aquifers suggests an autotrophy-based deep biosphere with lysolipids enriched in CPR bacteria.</title>
        <authorList>
            <person name="Probst A.J."/>
            <person name="Elling F.J."/>
            <person name="Castelle C.J."/>
            <person name="Zhu Q."/>
            <person name="Elvert M."/>
            <person name="Birarda G."/>
            <person name="Holman H.-Y."/>
            <person name="Lane K.R."/>
            <person name="Ladd B."/>
            <person name="Ryan M.C."/>
            <person name="Woyke T."/>
            <person name="Hinrichs K.-U."/>
            <person name="Banfield J.F."/>
        </authorList>
    </citation>
    <scope>NUCLEOTIDE SEQUENCE</scope>
    <source>
        <strain evidence="2">CG_2015-01_33_1645</strain>
        <strain evidence="3">CG_2015-04_33_537</strain>
    </source>
</reference>
<gene>
    <name evidence="3" type="ORF">GW779_03350</name>
    <name evidence="2" type="ORF">GW910_00190</name>
</gene>
<protein>
    <submittedName>
        <fullName evidence="2">Uncharacterized protein</fullName>
    </submittedName>
</protein>
<comment type="caution">
    <text evidence="2">The sequence shown here is derived from an EMBL/GenBank/DDBJ whole genome shotgun (WGS) entry which is preliminary data.</text>
</comment>
<feature type="compositionally biased region" description="Basic and acidic residues" evidence="1">
    <location>
        <begin position="159"/>
        <end position="172"/>
    </location>
</feature>
<dbReference type="Proteomes" id="UP000738826">
    <property type="component" value="Unassembled WGS sequence"/>
</dbReference>
<evidence type="ECO:0000256" key="1">
    <source>
        <dbReference type="SAM" id="MobiDB-lite"/>
    </source>
</evidence>
<proteinExistence type="predicted"/>
<accession>A0A8J7YQW5</accession>
<dbReference type="EMBL" id="JAACQH010000060">
    <property type="protein sequence ID" value="NCS91434.1"/>
    <property type="molecule type" value="Genomic_DNA"/>
</dbReference>
<organism evidence="2 4">
    <name type="scientific">Candidatus Altarchaeum hamiconexum</name>
    <dbReference type="NCBI Taxonomy" id="1803513"/>
    <lineage>
        <taxon>Archaea</taxon>
        <taxon>Candidatus Altarchaeota</taxon>
        <taxon>Candidatus Altiarchaeia</taxon>
        <taxon>Candidatus Altarchaeales</taxon>
        <taxon>Candidatus Altarchaeaceae</taxon>
        <taxon>Candidatus Altarchaeum</taxon>
    </lineage>
</organism>
<evidence type="ECO:0000313" key="2">
    <source>
        <dbReference type="EMBL" id="NCN64489.1"/>
    </source>
</evidence>
<dbReference type="AlphaFoldDB" id="A0A8J7YQW5"/>
<dbReference type="EMBL" id="JAACVF010000004">
    <property type="protein sequence ID" value="NCN64489.1"/>
    <property type="molecule type" value="Genomic_DNA"/>
</dbReference>
<evidence type="ECO:0000313" key="3">
    <source>
        <dbReference type="EMBL" id="NCS91434.1"/>
    </source>
</evidence>
<feature type="region of interest" description="Disordered" evidence="1">
    <location>
        <begin position="156"/>
        <end position="187"/>
    </location>
</feature>